<dbReference type="PANTHER" id="PTHR43000">
    <property type="entry name" value="DTDP-D-GLUCOSE 4,6-DEHYDRATASE-RELATED"/>
    <property type="match status" value="1"/>
</dbReference>
<dbReference type="GO" id="GO:0009225">
    <property type="term" value="P:nucleotide-sugar metabolic process"/>
    <property type="evidence" value="ECO:0007669"/>
    <property type="project" value="InterPro"/>
</dbReference>
<dbReference type="InterPro" id="IPR016040">
    <property type="entry name" value="NAD(P)-bd_dom"/>
</dbReference>
<dbReference type="Pfam" id="PF16363">
    <property type="entry name" value="GDP_Man_Dehyd"/>
    <property type="match status" value="1"/>
</dbReference>
<dbReference type="CDD" id="cd05246">
    <property type="entry name" value="dTDP_GD_SDR_e"/>
    <property type="match status" value="1"/>
</dbReference>
<comment type="caution">
    <text evidence="9">The sequence shown here is derived from an EMBL/GenBank/DDBJ whole genome shotgun (WGS) entry which is preliminary data.</text>
</comment>
<feature type="domain" description="NAD(P)-binding" evidence="8">
    <location>
        <begin position="9"/>
        <end position="316"/>
    </location>
</feature>
<comment type="similarity">
    <text evidence="3 7">Belongs to the NAD(P)-dependent epimerase/dehydratase family. dTDP-glucose dehydratase subfamily.</text>
</comment>
<gene>
    <name evidence="9" type="ORF">UT92_C0005G0007</name>
</gene>
<dbReference type="InterPro" id="IPR036291">
    <property type="entry name" value="NAD(P)-bd_dom_sf"/>
</dbReference>
<reference evidence="9 10" key="1">
    <citation type="journal article" date="2015" name="Nature">
        <title>rRNA introns, odd ribosomes, and small enigmatic genomes across a large radiation of phyla.</title>
        <authorList>
            <person name="Brown C.T."/>
            <person name="Hug L.A."/>
            <person name="Thomas B.C."/>
            <person name="Sharon I."/>
            <person name="Castelle C.J."/>
            <person name="Singh A."/>
            <person name="Wilkins M.J."/>
            <person name="Williams K.H."/>
            <person name="Banfield J.F."/>
        </authorList>
    </citation>
    <scope>NUCLEOTIDE SEQUENCE [LARGE SCALE GENOMIC DNA]</scope>
</reference>
<dbReference type="Gene3D" id="3.40.50.720">
    <property type="entry name" value="NAD(P)-binding Rossmann-like Domain"/>
    <property type="match status" value="1"/>
</dbReference>
<evidence type="ECO:0000256" key="4">
    <source>
        <dbReference type="ARBA" id="ARBA00011990"/>
    </source>
</evidence>
<dbReference type="PATRIC" id="fig|1618406.3.peg.129"/>
<dbReference type="Gene3D" id="3.90.25.10">
    <property type="entry name" value="UDP-galactose 4-epimerase, domain 1"/>
    <property type="match status" value="1"/>
</dbReference>
<evidence type="ECO:0000259" key="8">
    <source>
        <dbReference type="Pfam" id="PF16363"/>
    </source>
</evidence>
<sequence length="350" mass="40155">MSFSPKNILVCGGSGFIGSNFIRYVYNKYSDYKIFNLDLLTYAGNPVNLADVEEKENKKNPTNQRYFFLYGDICDGVLLANIFEKYSFDVVINFAAESHVDRSFVNVFDFIRTNVEGVRSLMEATRKYKISRFIQISTDEIYGSVPEGFSTEDMPLRPSNPYAASKAAADLLVQSYIRTYQIPALIVRGSNNYGPFQYPEKMIPLAISNIIEGKKMPVHGSGEHRRTWIHVNDFCSAIDVVLHKAPDYSIYNASGEEKTNLEIIKIIAQHLKSPENYKEHTKDRPGADLRYAPDSSKLRSELGWLPKCQIESGLRDVIEWYSDNQDWWKTIKNSEAFQSHYQKQSKAEYF</sequence>
<protein>
    <recommendedName>
        <fullName evidence="4 7">dTDP-glucose 4,6-dehydratase</fullName>
        <ecNumber evidence="4 7">4.2.1.46</ecNumber>
    </recommendedName>
</protein>
<comment type="catalytic activity">
    <reaction evidence="1 7">
        <text>dTDP-alpha-D-glucose = dTDP-4-dehydro-6-deoxy-alpha-D-glucose + H2O</text>
        <dbReference type="Rhea" id="RHEA:17221"/>
        <dbReference type="ChEBI" id="CHEBI:15377"/>
        <dbReference type="ChEBI" id="CHEBI:57477"/>
        <dbReference type="ChEBI" id="CHEBI:57649"/>
        <dbReference type="EC" id="4.2.1.46"/>
    </reaction>
</comment>
<dbReference type="Proteomes" id="UP000034489">
    <property type="component" value="Unassembled WGS sequence"/>
</dbReference>
<comment type="cofactor">
    <cofactor evidence="2 7">
        <name>NAD(+)</name>
        <dbReference type="ChEBI" id="CHEBI:57540"/>
    </cofactor>
</comment>
<dbReference type="NCBIfam" id="TIGR01181">
    <property type="entry name" value="dTDP_gluc_dehyt"/>
    <property type="match status" value="1"/>
</dbReference>
<evidence type="ECO:0000256" key="5">
    <source>
        <dbReference type="ARBA" id="ARBA00023027"/>
    </source>
</evidence>
<dbReference type="SUPFAM" id="SSF51735">
    <property type="entry name" value="NAD(P)-binding Rossmann-fold domains"/>
    <property type="match status" value="1"/>
</dbReference>
<proteinExistence type="inferred from homology"/>
<evidence type="ECO:0000256" key="3">
    <source>
        <dbReference type="ARBA" id="ARBA00008178"/>
    </source>
</evidence>
<keyword evidence="6 7" id="KW-0456">Lyase</keyword>
<accession>A0A0G0UYJ7</accession>
<name>A0A0G0UYJ7_9BACT</name>
<evidence type="ECO:0000256" key="7">
    <source>
        <dbReference type="RuleBase" id="RU004473"/>
    </source>
</evidence>
<dbReference type="AlphaFoldDB" id="A0A0G0UYJ7"/>
<dbReference type="InterPro" id="IPR005888">
    <property type="entry name" value="dTDP_Gluc_deHydtase"/>
</dbReference>
<evidence type="ECO:0000256" key="1">
    <source>
        <dbReference type="ARBA" id="ARBA00001539"/>
    </source>
</evidence>
<organism evidence="9 10">
    <name type="scientific">Candidatus Curtissbacteria bacterium GW2011_GWA1_40_24</name>
    <dbReference type="NCBI Taxonomy" id="1618406"/>
    <lineage>
        <taxon>Bacteria</taxon>
        <taxon>Candidatus Curtissiibacteriota</taxon>
    </lineage>
</organism>
<dbReference type="GO" id="GO:0008460">
    <property type="term" value="F:dTDP-glucose 4,6-dehydratase activity"/>
    <property type="evidence" value="ECO:0007669"/>
    <property type="project" value="UniProtKB-EC"/>
</dbReference>
<dbReference type="EMBL" id="LBYQ01000005">
    <property type="protein sequence ID" value="KKR55417.1"/>
    <property type="molecule type" value="Genomic_DNA"/>
</dbReference>
<evidence type="ECO:0000256" key="2">
    <source>
        <dbReference type="ARBA" id="ARBA00001911"/>
    </source>
</evidence>
<keyword evidence="5" id="KW-0520">NAD</keyword>
<evidence type="ECO:0000313" key="10">
    <source>
        <dbReference type="Proteomes" id="UP000034489"/>
    </source>
</evidence>
<evidence type="ECO:0000313" key="9">
    <source>
        <dbReference type="EMBL" id="KKR55417.1"/>
    </source>
</evidence>
<dbReference type="EC" id="4.2.1.46" evidence="4 7"/>
<evidence type="ECO:0000256" key="6">
    <source>
        <dbReference type="ARBA" id="ARBA00023239"/>
    </source>
</evidence>